<reference evidence="1" key="1">
    <citation type="journal article" date="2020" name="Biotechnol. Biofuels">
        <title>New insights from the biogas microbiome by comprehensive genome-resolved metagenomics of nearly 1600 species originating from multiple anaerobic digesters.</title>
        <authorList>
            <person name="Campanaro S."/>
            <person name="Treu L."/>
            <person name="Rodriguez-R L.M."/>
            <person name="Kovalovszki A."/>
            <person name="Ziels R.M."/>
            <person name="Maus I."/>
            <person name="Zhu X."/>
            <person name="Kougias P.G."/>
            <person name="Basile A."/>
            <person name="Luo G."/>
            <person name="Schluter A."/>
            <person name="Konstantinidis K.T."/>
            <person name="Angelidaki I."/>
        </authorList>
    </citation>
    <scope>NUCLEOTIDE SEQUENCE</scope>
    <source>
        <strain evidence="1">AS06rmzACSIP_7</strain>
    </source>
</reference>
<name>A0A351U3E8_9BACT</name>
<comment type="caution">
    <text evidence="1">The sequence shown here is derived from an EMBL/GenBank/DDBJ whole genome shotgun (WGS) entry which is preliminary data.</text>
</comment>
<organism evidence="1 2">
    <name type="scientific">Syntrophorhabdus aromaticivorans</name>
    <dbReference type="NCBI Taxonomy" id="328301"/>
    <lineage>
        <taxon>Bacteria</taxon>
        <taxon>Pseudomonadati</taxon>
        <taxon>Thermodesulfobacteriota</taxon>
        <taxon>Syntrophorhabdia</taxon>
        <taxon>Syntrophorhabdales</taxon>
        <taxon>Syntrophorhabdaceae</taxon>
        <taxon>Syntrophorhabdus</taxon>
    </lineage>
</organism>
<dbReference type="Proteomes" id="UP000777265">
    <property type="component" value="Unassembled WGS sequence"/>
</dbReference>
<reference evidence="1" key="2">
    <citation type="submission" date="2020-01" db="EMBL/GenBank/DDBJ databases">
        <authorList>
            <person name="Campanaro S."/>
        </authorList>
    </citation>
    <scope>NUCLEOTIDE SEQUENCE</scope>
    <source>
        <strain evidence="1">AS06rmzACSIP_7</strain>
    </source>
</reference>
<dbReference type="STRING" id="909663.GCA_000512235_03166"/>
<evidence type="ECO:0000313" key="2">
    <source>
        <dbReference type="Proteomes" id="UP000777265"/>
    </source>
</evidence>
<proteinExistence type="predicted"/>
<evidence type="ECO:0000313" key="1">
    <source>
        <dbReference type="EMBL" id="NLW35694.1"/>
    </source>
</evidence>
<accession>A0A351U3E8</accession>
<dbReference type="AlphaFoldDB" id="A0A351U3E8"/>
<sequence>MKIDLTQEQYEALLKMVYLGSWVANSPQEEPDEEYDAIEQHILSYAKEFGMDKYVAFDTKIKTYVPTEEFENHTGIGNVLDAYNEYTVWEALVLSLARRDLIKKHGAGIVEKMPDEELLEKEYPFIQKYEEEFSEHGFDNLYVKARK</sequence>
<dbReference type="EMBL" id="JAAYEE010000159">
    <property type="protein sequence ID" value="NLW35694.1"/>
    <property type="molecule type" value="Genomic_DNA"/>
</dbReference>
<protein>
    <submittedName>
        <fullName evidence="1">Uncharacterized protein</fullName>
    </submittedName>
</protein>
<gene>
    <name evidence="1" type="ORF">GXY80_09480</name>
</gene>